<name>A0A6J4U3H3_9SPHN</name>
<protein>
    <submittedName>
        <fullName evidence="1">Uncharacterized protein</fullName>
    </submittedName>
</protein>
<proteinExistence type="predicted"/>
<accession>A0A6J4U3H3</accession>
<organism evidence="1">
    <name type="scientific">uncultured Sphingomonadaceae bacterium</name>
    <dbReference type="NCBI Taxonomy" id="169976"/>
    <lineage>
        <taxon>Bacteria</taxon>
        <taxon>Pseudomonadati</taxon>
        <taxon>Pseudomonadota</taxon>
        <taxon>Alphaproteobacteria</taxon>
        <taxon>Sphingomonadales</taxon>
        <taxon>Sphingomonadaceae</taxon>
        <taxon>environmental samples</taxon>
    </lineage>
</organism>
<feature type="non-terminal residue" evidence="1">
    <location>
        <position position="64"/>
    </location>
</feature>
<sequence>WELQAGASFTRRTRKSRTKLFWSTSPAKALNTPCGRCLRGKPLSCGKLLNRLSAMQRSITKPTP</sequence>
<gene>
    <name evidence="1" type="ORF">AVDCRST_MAG91-3482</name>
</gene>
<evidence type="ECO:0000313" key="1">
    <source>
        <dbReference type="EMBL" id="CAA9537138.1"/>
    </source>
</evidence>
<feature type="non-terminal residue" evidence="1">
    <location>
        <position position="1"/>
    </location>
</feature>
<dbReference type="EMBL" id="CADCVX010000602">
    <property type="protein sequence ID" value="CAA9537138.1"/>
    <property type="molecule type" value="Genomic_DNA"/>
</dbReference>
<reference evidence="1" key="1">
    <citation type="submission" date="2020-02" db="EMBL/GenBank/DDBJ databases">
        <authorList>
            <person name="Meier V. D."/>
        </authorList>
    </citation>
    <scope>NUCLEOTIDE SEQUENCE</scope>
    <source>
        <strain evidence="1">AVDCRST_MAG91</strain>
    </source>
</reference>
<dbReference type="AlphaFoldDB" id="A0A6J4U3H3"/>